<evidence type="ECO:0000313" key="4">
    <source>
        <dbReference type="EMBL" id="GGL73557.1"/>
    </source>
</evidence>
<dbReference type="EMBL" id="JAAMPA010000002">
    <property type="protein sequence ID" value="NIH69413.1"/>
    <property type="molecule type" value="Genomic_DNA"/>
</dbReference>
<dbReference type="RefSeq" id="WP_166756921.1">
    <property type="nucleotide sequence ID" value="NZ_BAABJU010000020.1"/>
</dbReference>
<name>A0A846LN85_9ACTN</name>
<reference evidence="4" key="4">
    <citation type="submission" date="2024-05" db="EMBL/GenBank/DDBJ databases">
        <authorList>
            <person name="Sun Q."/>
            <person name="Zhou Y."/>
        </authorList>
    </citation>
    <scope>NUCLEOTIDE SEQUENCE</scope>
    <source>
        <strain evidence="4">CGMCC 4.5581</strain>
    </source>
</reference>
<dbReference type="PROSITE" id="PS51737">
    <property type="entry name" value="RECOMBINASE_DNA_BIND"/>
    <property type="match status" value="1"/>
</dbReference>
<dbReference type="GO" id="GO:0000150">
    <property type="term" value="F:DNA strand exchange activity"/>
    <property type="evidence" value="ECO:0007669"/>
    <property type="project" value="InterPro"/>
</dbReference>
<dbReference type="Pfam" id="PF07508">
    <property type="entry name" value="Recombinase"/>
    <property type="match status" value="1"/>
</dbReference>
<feature type="region of interest" description="Disordered" evidence="1">
    <location>
        <begin position="447"/>
        <end position="467"/>
    </location>
</feature>
<comment type="caution">
    <text evidence="5">The sequence shown here is derived from an EMBL/GenBank/DDBJ whole genome shotgun (WGS) entry which is preliminary data.</text>
</comment>
<dbReference type="InterPro" id="IPR025827">
    <property type="entry name" value="Zn_ribbon_recom_dom"/>
</dbReference>
<reference evidence="4" key="1">
    <citation type="journal article" date="2014" name="Int. J. Syst. Evol. Microbiol.">
        <title>Complete genome of a new Firmicutes species belonging to the dominant human colonic microbiota ('Ruminococcus bicirculans') reveals two chromosomes and a selective capacity to utilize plant glucans.</title>
        <authorList>
            <consortium name="NISC Comparative Sequencing Program"/>
            <person name="Wegmann U."/>
            <person name="Louis P."/>
            <person name="Goesmann A."/>
            <person name="Henrissat B."/>
            <person name="Duncan S.H."/>
            <person name="Flint H.J."/>
        </authorList>
    </citation>
    <scope>NUCLEOTIDE SEQUENCE</scope>
    <source>
        <strain evidence="4">CGMCC 4.5581</strain>
    </source>
</reference>
<dbReference type="InterPro" id="IPR038109">
    <property type="entry name" value="DNA_bind_recomb_sf"/>
</dbReference>
<dbReference type="InterPro" id="IPR011109">
    <property type="entry name" value="DNA_bind_recombinase_dom"/>
</dbReference>
<dbReference type="SMART" id="SM00857">
    <property type="entry name" value="Resolvase"/>
    <property type="match status" value="1"/>
</dbReference>
<dbReference type="PROSITE" id="PS51736">
    <property type="entry name" value="RECOMBINASES_3"/>
    <property type="match status" value="1"/>
</dbReference>
<dbReference type="GO" id="GO:0003677">
    <property type="term" value="F:DNA binding"/>
    <property type="evidence" value="ECO:0007669"/>
    <property type="project" value="InterPro"/>
</dbReference>
<dbReference type="PANTHER" id="PTHR30461:SF23">
    <property type="entry name" value="DNA RECOMBINASE-RELATED"/>
    <property type="match status" value="1"/>
</dbReference>
<accession>A0A846LN85</accession>
<dbReference type="EMBL" id="BMMI01000006">
    <property type="protein sequence ID" value="GGL73557.1"/>
    <property type="molecule type" value="Genomic_DNA"/>
</dbReference>
<evidence type="ECO:0000313" key="7">
    <source>
        <dbReference type="Proteomes" id="UP000648663"/>
    </source>
</evidence>
<evidence type="ECO:0000313" key="6">
    <source>
        <dbReference type="Proteomes" id="UP000552836"/>
    </source>
</evidence>
<sequence>MSARVSAAAVYARISSDTEGRALGVTRQLEDCRRLAESLGWSVAQEYVDNDLSAYSGKRRPAYEQLLADVADGLRDAVICYHVDRLTRRPVELEQFVATVDAAGVRQVRFVSGDMDLGTGDGLLIGRIMAAVAANESAAKSRRVLRKLEQIAAEGRPHGGNRRPFGYEDDRVTVRPKEAEVIRQLVARYLAGESSRSLCSWLEANGVRTTTGVEWHSPSLRGVLKSGRIAGLREHRGEVVGPAVWDAIISPADRDRVLARMAEAAVTGRRSPRRYLLSGLLRCGRCGGKLFSSPRGDTRRYVCVSGPDHGGGCGRLTVVAEPVEQLLVEAVLQRLDSPHLAQTLTGRSGDVVALELSDGLAADQEQLDELAVMFGKQEISAREWRAAREPIERRMTDRQRQLSAATSTDALAGLPGNSGPLREQWPELNLTRQAAIVSAVLDHAVIAPGQPGSRSLDPTRVRPIWRL</sequence>
<keyword evidence="7" id="KW-1185">Reference proteome</keyword>
<gene>
    <name evidence="5" type="ORF">FB380_003901</name>
    <name evidence="4" type="ORF">GCM10011589_32130</name>
</gene>
<dbReference type="CDD" id="cd00338">
    <property type="entry name" value="Ser_Recombinase"/>
    <property type="match status" value="1"/>
</dbReference>
<evidence type="ECO:0000313" key="5">
    <source>
        <dbReference type="EMBL" id="NIH69413.1"/>
    </source>
</evidence>
<dbReference type="InterPro" id="IPR050639">
    <property type="entry name" value="SSR_resolvase"/>
</dbReference>
<dbReference type="PANTHER" id="PTHR30461">
    <property type="entry name" value="DNA-INVERTASE FROM LAMBDOID PROPHAGE"/>
    <property type="match status" value="1"/>
</dbReference>
<feature type="domain" description="Resolvase/invertase-type recombinase catalytic" evidence="2">
    <location>
        <begin position="7"/>
        <end position="155"/>
    </location>
</feature>
<dbReference type="InterPro" id="IPR006119">
    <property type="entry name" value="Resolv_N"/>
</dbReference>
<dbReference type="Pfam" id="PF00239">
    <property type="entry name" value="Resolvase"/>
    <property type="match status" value="1"/>
</dbReference>
<protein>
    <submittedName>
        <fullName evidence="5">DNA invertase Pin-like site-specific DNA recombinase</fullName>
    </submittedName>
    <submittedName>
        <fullName evidence="4">Serine recombinase</fullName>
    </submittedName>
</protein>
<proteinExistence type="predicted"/>
<organism evidence="5 6">
    <name type="scientific">Modestobacter marinus</name>
    <dbReference type="NCBI Taxonomy" id="477641"/>
    <lineage>
        <taxon>Bacteria</taxon>
        <taxon>Bacillati</taxon>
        <taxon>Actinomycetota</taxon>
        <taxon>Actinomycetes</taxon>
        <taxon>Geodermatophilales</taxon>
        <taxon>Geodermatophilaceae</taxon>
        <taxon>Modestobacter</taxon>
    </lineage>
</organism>
<dbReference type="Pfam" id="PF13408">
    <property type="entry name" value="Zn_ribbon_recom"/>
    <property type="match status" value="1"/>
</dbReference>
<feature type="region of interest" description="Disordered" evidence="1">
    <location>
        <begin position="395"/>
        <end position="423"/>
    </location>
</feature>
<dbReference type="Gene3D" id="3.90.1750.20">
    <property type="entry name" value="Putative Large Serine Recombinase, Chain B, Domain 2"/>
    <property type="match status" value="1"/>
</dbReference>
<evidence type="ECO:0000256" key="1">
    <source>
        <dbReference type="SAM" id="MobiDB-lite"/>
    </source>
</evidence>
<feature type="domain" description="Recombinase" evidence="3">
    <location>
        <begin position="164"/>
        <end position="267"/>
    </location>
</feature>
<reference evidence="5 6" key="3">
    <citation type="submission" date="2020-02" db="EMBL/GenBank/DDBJ databases">
        <title>Sequencing the genomes of 1000 actinobacteria strains.</title>
        <authorList>
            <person name="Klenk H.-P."/>
        </authorList>
    </citation>
    <scope>NUCLEOTIDE SEQUENCE [LARGE SCALE GENOMIC DNA]</scope>
    <source>
        <strain evidence="5 6">DSM 45201</strain>
    </source>
</reference>
<dbReference type="SUPFAM" id="SSF53041">
    <property type="entry name" value="Resolvase-like"/>
    <property type="match status" value="1"/>
</dbReference>
<dbReference type="Proteomes" id="UP000552836">
    <property type="component" value="Unassembled WGS sequence"/>
</dbReference>
<dbReference type="Proteomes" id="UP000648663">
    <property type="component" value="Unassembled WGS sequence"/>
</dbReference>
<dbReference type="AlphaFoldDB" id="A0A846LN85"/>
<evidence type="ECO:0000259" key="3">
    <source>
        <dbReference type="PROSITE" id="PS51737"/>
    </source>
</evidence>
<dbReference type="InterPro" id="IPR036162">
    <property type="entry name" value="Resolvase-like_N_sf"/>
</dbReference>
<evidence type="ECO:0000259" key="2">
    <source>
        <dbReference type="PROSITE" id="PS51736"/>
    </source>
</evidence>
<dbReference type="Gene3D" id="3.40.50.1390">
    <property type="entry name" value="Resolvase, N-terminal catalytic domain"/>
    <property type="match status" value="1"/>
</dbReference>
<reference evidence="7" key="2">
    <citation type="journal article" date="2019" name="Int. J. Syst. Evol. Microbiol.">
        <title>The Global Catalogue of Microorganisms (GCM) 10K type strain sequencing project: providing services to taxonomists for standard genome sequencing and annotation.</title>
        <authorList>
            <consortium name="The Broad Institute Genomics Platform"/>
            <consortium name="The Broad Institute Genome Sequencing Center for Infectious Disease"/>
            <person name="Wu L."/>
            <person name="Ma J."/>
        </authorList>
    </citation>
    <scope>NUCLEOTIDE SEQUENCE [LARGE SCALE GENOMIC DNA]</scope>
    <source>
        <strain evidence="7">CGMCC 4.5581</strain>
    </source>
</reference>